<evidence type="ECO:0000256" key="5">
    <source>
        <dbReference type="ARBA" id="ARBA00023004"/>
    </source>
</evidence>
<dbReference type="GO" id="GO:0020037">
    <property type="term" value="F:heme binding"/>
    <property type="evidence" value="ECO:0007669"/>
    <property type="project" value="InterPro"/>
</dbReference>
<evidence type="ECO:0000256" key="2">
    <source>
        <dbReference type="ARBA" id="ARBA00022617"/>
    </source>
</evidence>
<keyword evidence="4" id="KW-0560">Oxidoreductase</keyword>
<keyword evidence="5" id="KW-0408">Iron</keyword>
<accession>A0AAE8M061</accession>
<keyword evidence="7" id="KW-1185">Reference proteome</keyword>
<dbReference type="Pfam" id="PF00067">
    <property type="entry name" value="p450"/>
    <property type="match status" value="1"/>
</dbReference>
<evidence type="ECO:0000313" key="6">
    <source>
        <dbReference type="EMBL" id="SPJ71810.1"/>
    </source>
</evidence>
<evidence type="ECO:0000256" key="3">
    <source>
        <dbReference type="ARBA" id="ARBA00022723"/>
    </source>
</evidence>
<evidence type="ECO:0000313" key="7">
    <source>
        <dbReference type="Proteomes" id="UP001187734"/>
    </source>
</evidence>
<dbReference type="EMBL" id="ONZP01000046">
    <property type="protein sequence ID" value="SPJ71810.1"/>
    <property type="molecule type" value="Genomic_DNA"/>
</dbReference>
<keyword evidence="3" id="KW-0479">Metal-binding</keyword>
<keyword evidence="6" id="KW-0503">Monooxygenase</keyword>
<gene>
    <name evidence="6" type="ORF">FTOL_01538</name>
</gene>
<dbReference type="Proteomes" id="UP001187734">
    <property type="component" value="Unassembled WGS sequence"/>
</dbReference>
<dbReference type="InterPro" id="IPR001128">
    <property type="entry name" value="Cyt_P450"/>
</dbReference>
<dbReference type="InterPro" id="IPR036396">
    <property type="entry name" value="Cyt_P450_sf"/>
</dbReference>
<evidence type="ECO:0000256" key="4">
    <source>
        <dbReference type="ARBA" id="ARBA00023002"/>
    </source>
</evidence>
<evidence type="ECO:0000256" key="1">
    <source>
        <dbReference type="ARBA" id="ARBA00001971"/>
    </source>
</evidence>
<dbReference type="AlphaFoldDB" id="A0AAE8M061"/>
<comment type="cofactor">
    <cofactor evidence="1">
        <name>heme</name>
        <dbReference type="ChEBI" id="CHEBI:30413"/>
    </cofactor>
</comment>
<dbReference type="GO" id="GO:0016705">
    <property type="term" value="F:oxidoreductase activity, acting on paired donors, with incorporation or reduction of molecular oxygen"/>
    <property type="evidence" value="ECO:0007669"/>
    <property type="project" value="InterPro"/>
</dbReference>
<protein>
    <submittedName>
        <fullName evidence="6">Related to pisatin demethylase / cytochrome P450 monooxygenase</fullName>
    </submittedName>
</protein>
<dbReference type="InterPro" id="IPR050121">
    <property type="entry name" value="Cytochrome_P450_monoxygenase"/>
</dbReference>
<dbReference type="GO" id="GO:0004497">
    <property type="term" value="F:monooxygenase activity"/>
    <property type="evidence" value="ECO:0007669"/>
    <property type="project" value="UniProtKB-KW"/>
</dbReference>
<dbReference type="GO" id="GO:0005506">
    <property type="term" value="F:iron ion binding"/>
    <property type="evidence" value="ECO:0007669"/>
    <property type="project" value="InterPro"/>
</dbReference>
<keyword evidence="2" id="KW-0349">Heme</keyword>
<dbReference type="PANTHER" id="PTHR24305:SF235">
    <property type="entry name" value="CYTOCHROME P450 MONOOXYGENASE APDB-RELATED"/>
    <property type="match status" value="1"/>
</dbReference>
<name>A0AAE8M061_9HYPO</name>
<sequence>MTSILGMEPLIQGVMDLNLRKLGELVDDGKYFPIDRMVTFFTSDVVAQLAIGGKIGFLEQEKDVDGIIQSIHDGFYLMGNMGILPLQMFWINNPVSKWFTKTLGGDRLNAFDVFIDWLDKRVEERMTNGLLPGQQRDLLQHFIEAKDPQGLQVGKKEVMIEGVNILAAGSDTTAISIVACLGYLFTNPLCKAKLIEEIDNAYRELNIDDQGREISFKEAEKLPYLSAVIVESTRLHPSIQYQLPRNIPPGGTQIGEHFLPHGTTCGVSARAVNCSHEIFGPDAEEFRPERWIPLDPKDEDRIKKEKSLLMT</sequence>
<reference evidence="6" key="1">
    <citation type="submission" date="2018-03" db="EMBL/GenBank/DDBJ databases">
        <authorList>
            <person name="Guldener U."/>
        </authorList>
    </citation>
    <scope>NUCLEOTIDE SEQUENCE</scope>
</reference>
<dbReference type="PANTHER" id="PTHR24305">
    <property type="entry name" value="CYTOCHROME P450"/>
    <property type="match status" value="1"/>
</dbReference>
<proteinExistence type="predicted"/>
<dbReference type="SUPFAM" id="SSF48264">
    <property type="entry name" value="Cytochrome P450"/>
    <property type="match status" value="1"/>
</dbReference>
<organism evidence="6 7">
    <name type="scientific">Fusarium torulosum</name>
    <dbReference type="NCBI Taxonomy" id="33205"/>
    <lineage>
        <taxon>Eukaryota</taxon>
        <taxon>Fungi</taxon>
        <taxon>Dikarya</taxon>
        <taxon>Ascomycota</taxon>
        <taxon>Pezizomycotina</taxon>
        <taxon>Sordariomycetes</taxon>
        <taxon>Hypocreomycetidae</taxon>
        <taxon>Hypocreales</taxon>
        <taxon>Nectriaceae</taxon>
        <taxon>Fusarium</taxon>
    </lineage>
</organism>
<dbReference type="Gene3D" id="1.10.630.10">
    <property type="entry name" value="Cytochrome P450"/>
    <property type="match status" value="1"/>
</dbReference>
<comment type="caution">
    <text evidence="6">The sequence shown here is derived from an EMBL/GenBank/DDBJ whole genome shotgun (WGS) entry which is preliminary data.</text>
</comment>
<dbReference type="GO" id="GO:0044550">
    <property type="term" value="P:secondary metabolite biosynthetic process"/>
    <property type="evidence" value="ECO:0007669"/>
    <property type="project" value="UniProtKB-ARBA"/>
</dbReference>